<dbReference type="eggNOG" id="COG0368">
    <property type="taxonomic scope" value="Bacteria"/>
</dbReference>
<sequence length="252" mass="26347">MAVLHWQAMSDLLAALVFYTALPLSPERPLAFDRIARWLPTVGLVVGVLTAGVYGLAGYCFEPHLAALIALACGWALTGGLHLDGLMDAADGWAAGPERRLAAMADSAAGAYAVMVAILVAAARLFALVDLGSGTGTPAIVLAAVTSRWGQLMAIGLYPYLKSEGKGRFLKDLTRWPTDGWFGTLQLVLVAGVGVVFYPAARIWPLAAAGCLVSLLVGWVIARHFGGHTGDTYGAVIEAAEALTLVIATLFV</sequence>
<evidence type="ECO:0000256" key="1">
    <source>
        <dbReference type="ARBA" id="ARBA00001946"/>
    </source>
</evidence>
<comment type="catalytic activity">
    <reaction evidence="18 19">
        <text>alpha-ribazole 5'-phosphate + adenosylcob(III)inamide-GDP = adenosylcob(III)alamin 5'-phosphate + GMP + H(+)</text>
        <dbReference type="Rhea" id="RHEA:23560"/>
        <dbReference type="ChEBI" id="CHEBI:15378"/>
        <dbReference type="ChEBI" id="CHEBI:57918"/>
        <dbReference type="ChEBI" id="CHEBI:58115"/>
        <dbReference type="ChEBI" id="CHEBI:60487"/>
        <dbReference type="ChEBI" id="CHEBI:60493"/>
        <dbReference type="EC" id="2.7.8.26"/>
    </reaction>
</comment>
<dbReference type="Pfam" id="PF02654">
    <property type="entry name" value="CobS"/>
    <property type="match status" value="1"/>
</dbReference>
<comment type="function">
    <text evidence="14 19">Joins adenosylcobinamide-GDP and alpha-ribazole to generate adenosylcobalamin (Ado-cobalamin). Also synthesizes adenosylcobalamin 5'-phosphate from adenosylcobinamide-GDP and alpha-ribazole 5'-phosphate.</text>
</comment>
<dbReference type="GO" id="GO:0005886">
    <property type="term" value="C:plasma membrane"/>
    <property type="evidence" value="ECO:0007669"/>
    <property type="project" value="UniProtKB-SubCell"/>
</dbReference>
<evidence type="ECO:0000256" key="19">
    <source>
        <dbReference type="HAMAP-Rule" id="MF_00719"/>
    </source>
</evidence>
<evidence type="ECO:0000313" key="21">
    <source>
        <dbReference type="Proteomes" id="UP000017396"/>
    </source>
</evidence>
<dbReference type="PANTHER" id="PTHR34148">
    <property type="entry name" value="ADENOSYLCOBINAMIDE-GDP RIBAZOLETRANSFERASE"/>
    <property type="match status" value="1"/>
</dbReference>
<keyword evidence="13 19" id="KW-0472">Membrane</keyword>
<dbReference type="PATRIC" id="fig|1183438.3.peg.1840"/>
<comment type="subcellular location">
    <subcellularLocation>
        <location evidence="19">Cell inner membrane</location>
        <topology evidence="19">Multi-pass membrane protein</topology>
    </subcellularLocation>
    <subcellularLocation>
        <location evidence="2">Cell membrane</location>
        <topology evidence="2">Multi-pass membrane protein</topology>
    </subcellularLocation>
</comment>
<keyword evidence="10 19" id="KW-0812">Transmembrane</keyword>
<keyword evidence="11 19" id="KW-0460">Magnesium</keyword>
<evidence type="ECO:0000256" key="7">
    <source>
        <dbReference type="ARBA" id="ARBA00022475"/>
    </source>
</evidence>
<evidence type="ECO:0000256" key="5">
    <source>
        <dbReference type="ARBA" id="ARBA00013200"/>
    </source>
</evidence>
<evidence type="ECO:0000256" key="3">
    <source>
        <dbReference type="ARBA" id="ARBA00004663"/>
    </source>
</evidence>
<keyword evidence="8 19" id="KW-0169">Cobalamin biosynthesis</keyword>
<evidence type="ECO:0000256" key="8">
    <source>
        <dbReference type="ARBA" id="ARBA00022573"/>
    </source>
</evidence>
<dbReference type="PANTHER" id="PTHR34148:SF1">
    <property type="entry name" value="ADENOSYLCOBINAMIDE-GDP RIBAZOLETRANSFERASE"/>
    <property type="match status" value="1"/>
</dbReference>
<evidence type="ECO:0000256" key="16">
    <source>
        <dbReference type="ARBA" id="ARBA00032853"/>
    </source>
</evidence>
<gene>
    <name evidence="19 20" type="primary">cobS</name>
    <name evidence="20" type="ORF">GKIL_1878</name>
</gene>
<dbReference type="GO" id="GO:0051073">
    <property type="term" value="F:adenosylcobinamide-GDP ribazoletransferase activity"/>
    <property type="evidence" value="ECO:0007669"/>
    <property type="project" value="UniProtKB-UniRule"/>
</dbReference>
<dbReference type="GO" id="GO:0008818">
    <property type="term" value="F:cobalamin 5'-phosphate synthase activity"/>
    <property type="evidence" value="ECO:0007669"/>
    <property type="project" value="UniProtKB-UniRule"/>
</dbReference>
<reference evidence="20 21" key="1">
    <citation type="journal article" date="2013" name="PLoS ONE">
        <title>Cultivation and Complete Genome Sequencing of Gloeobacter kilaueensis sp. nov., from a Lava Cave in Kilauea Caldera, Hawai'i.</title>
        <authorList>
            <person name="Saw J.H."/>
            <person name="Schatz M."/>
            <person name="Brown M.V."/>
            <person name="Kunkel D.D."/>
            <person name="Foster J.S."/>
            <person name="Shick H."/>
            <person name="Christensen S."/>
            <person name="Hou S."/>
            <person name="Wan X."/>
            <person name="Donachie S.P."/>
        </authorList>
    </citation>
    <scope>NUCLEOTIDE SEQUENCE [LARGE SCALE GENOMIC DNA]</scope>
    <source>
        <strain evidence="21">JS</strain>
    </source>
</reference>
<comment type="catalytic activity">
    <reaction evidence="17 19">
        <text>alpha-ribazole + adenosylcob(III)inamide-GDP = adenosylcob(III)alamin + GMP + H(+)</text>
        <dbReference type="Rhea" id="RHEA:16049"/>
        <dbReference type="ChEBI" id="CHEBI:10329"/>
        <dbReference type="ChEBI" id="CHEBI:15378"/>
        <dbReference type="ChEBI" id="CHEBI:18408"/>
        <dbReference type="ChEBI" id="CHEBI:58115"/>
        <dbReference type="ChEBI" id="CHEBI:60487"/>
        <dbReference type="EC" id="2.7.8.26"/>
    </reaction>
</comment>
<evidence type="ECO:0000256" key="11">
    <source>
        <dbReference type="ARBA" id="ARBA00022842"/>
    </source>
</evidence>
<dbReference type="InterPro" id="IPR003805">
    <property type="entry name" value="CobS"/>
</dbReference>
<dbReference type="EC" id="2.7.8.26" evidence="5 19"/>
<dbReference type="NCBIfam" id="TIGR00317">
    <property type="entry name" value="cobS"/>
    <property type="match status" value="1"/>
</dbReference>
<feature type="transmembrane region" description="Helical" evidence="19">
    <location>
        <begin position="108"/>
        <end position="127"/>
    </location>
</feature>
<evidence type="ECO:0000256" key="18">
    <source>
        <dbReference type="ARBA" id="ARBA00049504"/>
    </source>
</evidence>
<dbReference type="STRING" id="1183438.GKIL_1878"/>
<evidence type="ECO:0000256" key="9">
    <source>
        <dbReference type="ARBA" id="ARBA00022679"/>
    </source>
</evidence>
<dbReference type="KEGG" id="glj:GKIL_1878"/>
<dbReference type="Proteomes" id="UP000017396">
    <property type="component" value="Chromosome"/>
</dbReference>
<dbReference type="GO" id="GO:0009236">
    <property type="term" value="P:cobalamin biosynthetic process"/>
    <property type="evidence" value="ECO:0007669"/>
    <property type="project" value="UniProtKB-UniRule"/>
</dbReference>
<organism evidence="20 21">
    <name type="scientific">Gloeobacter kilaueensis (strain ATCC BAA-2537 / CCAP 1431/1 / ULC 316 / JS1)</name>
    <dbReference type="NCBI Taxonomy" id="1183438"/>
    <lineage>
        <taxon>Bacteria</taxon>
        <taxon>Bacillati</taxon>
        <taxon>Cyanobacteriota</taxon>
        <taxon>Cyanophyceae</taxon>
        <taxon>Gloeobacterales</taxon>
        <taxon>Gloeobacteraceae</taxon>
        <taxon>Gloeobacter</taxon>
    </lineage>
</organism>
<name>U5QKH4_GLOK1</name>
<keyword evidence="21" id="KW-1185">Reference proteome</keyword>
<dbReference type="UniPathway" id="UPA00148">
    <property type="reaction ID" value="UER00238"/>
</dbReference>
<comment type="pathway">
    <text evidence="3 19">Cofactor biosynthesis; adenosylcobalamin biosynthesis; adenosylcobalamin from cob(II)yrinate a,c-diamide: step 7/7.</text>
</comment>
<feature type="transmembrane region" description="Helical" evidence="19">
    <location>
        <begin position="181"/>
        <end position="198"/>
    </location>
</feature>
<protein>
    <recommendedName>
        <fullName evidence="6 19">Adenosylcobinamide-GDP ribazoletransferase</fullName>
        <ecNumber evidence="5 19">2.7.8.26</ecNumber>
    </recommendedName>
    <alternativeName>
        <fullName evidence="16 19">Cobalamin synthase</fullName>
    </alternativeName>
    <alternativeName>
        <fullName evidence="15 19">Cobalamin-5'-phosphate synthase</fullName>
    </alternativeName>
</protein>
<dbReference type="HOGENOM" id="CLU_057426_2_0_3"/>
<dbReference type="AlphaFoldDB" id="U5QKH4"/>
<accession>U5QKH4</accession>
<proteinExistence type="inferred from homology"/>
<evidence type="ECO:0000256" key="17">
    <source>
        <dbReference type="ARBA" id="ARBA00048623"/>
    </source>
</evidence>
<evidence type="ECO:0000256" key="12">
    <source>
        <dbReference type="ARBA" id="ARBA00022989"/>
    </source>
</evidence>
<evidence type="ECO:0000256" key="15">
    <source>
        <dbReference type="ARBA" id="ARBA00032605"/>
    </source>
</evidence>
<feature type="transmembrane region" description="Helical" evidence="19">
    <location>
        <begin position="139"/>
        <end position="161"/>
    </location>
</feature>
<evidence type="ECO:0000313" key="20">
    <source>
        <dbReference type="EMBL" id="AGY58124.1"/>
    </source>
</evidence>
<feature type="transmembrane region" description="Helical" evidence="19">
    <location>
        <begin position="38"/>
        <end position="59"/>
    </location>
</feature>
<keyword evidence="9 19" id="KW-0808">Transferase</keyword>
<evidence type="ECO:0000256" key="4">
    <source>
        <dbReference type="ARBA" id="ARBA00010561"/>
    </source>
</evidence>
<keyword evidence="12 19" id="KW-1133">Transmembrane helix</keyword>
<keyword evidence="7 19" id="KW-1003">Cell membrane</keyword>
<evidence type="ECO:0000256" key="2">
    <source>
        <dbReference type="ARBA" id="ARBA00004651"/>
    </source>
</evidence>
<dbReference type="HAMAP" id="MF_00719">
    <property type="entry name" value="CobS"/>
    <property type="match status" value="1"/>
</dbReference>
<comment type="cofactor">
    <cofactor evidence="1 19">
        <name>Mg(2+)</name>
        <dbReference type="ChEBI" id="CHEBI:18420"/>
    </cofactor>
</comment>
<evidence type="ECO:0000256" key="10">
    <source>
        <dbReference type="ARBA" id="ARBA00022692"/>
    </source>
</evidence>
<comment type="similarity">
    <text evidence="4 19">Belongs to the CobS family.</text>
</comment>
<evidence type="ECO:0000256" key="14">
    <source>
        <dbReference type="ARBA" id="ARBA00025228"/>
    </source>
</evidence>
<keyword evidence="19" id="KW-0997">Cell inner membrane</keyword>
<feature type="transmembrane region" description="Helical" evidence="19">
    <location>
        <begin position="204"/>
        <end position="221"/>
    </location>
</feature>
<evidence type="ECO:0000256" key="13">
    <source>
        <dbReference type="ARBA" id="ARBA00023136"/>
    </source>
</evidence>
<evidence type="ECO:0000256" key="6">
    <source>
        <dbReference type="ARBA" id="ARBA00015850"/>
    </source>
</evidence>
<feature type="transmembrane region" description="Helical" evidence="19">
    <location>
        <begin position="65"/>
        <end position="87"/>
    </location>
</feature>
<dbReference type="EMBL" id="CP003587">
    <property type="protein sequence ID" value="AGY58124.1"/>
    <property type="molecule type" value="Genomic_DNA"/>
</dbReference>